<dbReference type="eggNOG" id="ENOG502ZAKB">
    <property type="taxonomic scope" value="Bacteria"/>
</dbReference>
<evidence type="ECO:0000313" key="3">
    <source>
        <dbReference type="Proteomes" id="UP000000605"/>
    </source>
</evidence>
<organism evidence="2 3">
    <name type="scientific">Burkholderia pseudomallei (strain K96243)</name>
    <dbReference type="NCBI Taxonomy" id="272560"/>
    <lineage>
        <taxon>Bacteria</taxon>
        <taxon>Pseudomonadati</taxon>
        <taxon>Pseudomonadota</taxon>
        <taxon>Betaproteobacteria</taxon>
        <taxon>Burkholderiales</taxon>
        <taxon>Burkholderiaceae</taxon>
        <taxon>Burkholderia</taxon>
        <taxon>pseudomallei group</taxon>
    </lineage>
</organism>
<keyword evidence="1" id="KW-0812">Transmembrane</keyword>
<accession>Q63PL8</accession>
<dbReference type="EMBL" id="BX571965">
    <property type="protein sequence ID" value="CAH37369.1"/>
    <property type="molecule type" value="Genomic_DNA"/>
</dbReference>
<feature type="transmembrane region" description="Helical" evidence="1">
    <location>
        <begin position="43"/>
        <end position="63"/>
    </location>
</feature>
<name>Q63PL8_BURPS</name>
<dbReference type="PATRIC" id="fig|272560.6.peg.3812"/>
<feature type="transmembrane region" description="Helical" evidence="1">
    <location>
        <begin position="100"/>
        <end position="121"/>
    </location>
</feature>
<dbReference type="AlphaFoldDB" id="Q63PL8"/>
<keyword evidence="1" id="KW-1133">Transmembrane helix</keyword>
<sequence>MARRSDSMPLLPDAPAMLALKLTLVPLFLLLVSIAGRRWGPSIAGWLAGLPVVAGPILFLVAVERGPAFGAHAALLSLSAIAASEAFSFAYAWTCRRHRWPLALALAAGLAAWAAAASALARLPATPPAATAVAFAATCFGQSCLPRGATLAPRAPLSHADLAGRLAAGAALALAVTSLAGALGPAWSGLLAVFPLLGSVLAVSSHRAHGPDFVVPLLRGMVFGRFSFAAFCLCVALTLPRQPALQAFAEAAALSVAVQGATKRLAARGPRPTALAQTATPD</sequence>
<reference evidence="2 3" key="1">
    <citation type="journal article" date="2004" name="Proc. Natl. Acad. Sci. U.S.A.">
        <title>Genomic plasticity of the causative agent of melioidosis, Burkholderia pseudomallei.</title>
        <authorList>
            <person name="Holden M.T.G."/>
            <person name="Titball R.W."/>
            <person name="Peacock S.J."/>
            <person name="Cerdeno-Tarraga A.M."/>
            <person name="Atkins T."/>
            <person name="Crossman L.C."/>
            <person name="Pitt T."/>
            <person name="Churcher C."/>
            <person name="Mungall K."/>
            <person name="Bentley S.D."/>
            <person name="Sebaihia M."/>
            <person name="Thomson N.R."/>
            <person name="Bason N."/>
            <person name="Beacham I.R."/>
            <person name="Brooks K."/>
            <person name="Brown K.A."/>
            <person name="Brown N.F."/>
            <person name="Challis G.L."/>
            <person name="Cherevach I."/>
            <person name="Chillingworth T."/>
            <person name="Cronin A."/>
            <person name="Crosset B."/>
            <person name="Davis P."/>
            <person name="DeShazer D."/>
            <person name="Feltwell T."/>
            <person name="Fraser A."/>
            <person name="Hance Z."/>
            <person name="Hauser H."/>
            <person name="Holroyd S."/>
            <person name="Jagels K."/>
            <person name="Keith K.E."/>
            <person name="Maddison M."/>
            <person name="Moule S."/>
            <person name="Price C."/>
            <person name="Quail M.A."/>
            <person name="Rabbinowitsch E."/>
            <person name="Rutherford K."/>
            <person name="Sanders M."/>
            <person name="Simmonds M."/>
            <person name="Songsivilai S."/>
            <person name="Stevens K."/>
            <person name="Tumapa S."/>
            <person name="Vesaratchavest M."/>
            <person name="Whitehead S."/>
            <person name="Yeats C."/>
            <person name="Barrell B.G."/>
            <person name="Oyston P.C.F."/>
            <person name="Parkhill J."/>
        </authorList>
    </citation>
    <scope>NUCLEOTIDE SEQUENCE [LARGE SCALE GENOMIC DNA]</scope>
    <source>
        <strain evidence="2 3">K96243</strain>
    </source>
</reference>
<feature type="transmembrane region" description="Helical" evidence="1">
    <location>
        <begin position="217"/>
        <end position="239"/>
    </location>
</feature>
<evidence type="ECO:0000313" key="2">
    <source>
        <dbReference type="EMBL" id="CAH37369.1"/>
    </source>
</evidence>
<feature type="transmembrane region" description="Helical" evidence="1">
    <location>
        <begin position="69"/>
        <end position="93"/>
    </location>
</feature>
<evidence type="ECO:0000256" key="1">
    <source>
        <dbReference type="SAM" id="Phobius"/>
    </source>
</evidence>
<keyword evidence="3" id="KW-1185">Reference proteome</keyword>
<dbReference type="STRING" id="272560.BPSL3356"/>
<feature type="transmembrane region" description="Helical" evidence="1">
    <location>
        <begin position="16"/>
        <end position="36"/>
    </location>
</feature>
<proteinExistence type="predicted"/>
<protein>
    <submittedName>
        <fullName evidence="2">Membrane protein</fullName>
    </submittedName>
</protein>
<dbReference type="KEGG" id="bps:BPSL3356"/>
<keyword evidence="1" id="KW-0472">Membrane</keyword>
<gene>
    <name evidence="2" type="ordered locus">BPSL3356</name>
</gene>
<dbReference type="Proteomes" id="UP000000605">
    <property type="component" value="Chromosome 1"/>
</dbReference>
<feature type="transmembrane region" description="Helical" evidence="1">
    <location>
        <begin position="166"/>
        <end position="197"/>
    </location>
</feature>